<dbReference type="OrthoDB" id="6395826at2"/>
<evidence type="ECO:0000313" key="9">
    <source>
        <dbReference type="EMBL" id="KID56411.1"/>
    </source>
</evidence>
<keyword evidence="5 6" id="KW-0472">Membrane</keyword>
<protein>
    <submittedName>
        <fullName evidence="8">MFS transporter</fullName>
    </submittedName>
</protein>
<accession>A0A0C1QKZ1</accession>
<dbReference type="InterPro" id="IPR050375">
    <property type="entry name" value="MFS_TsgA-like"/>
</dbReference>
<evidence type="ECO:0000256" key="6">
    <source>
        <dbReference type="SAM" id="Phobius"/>
    </source>
</evidence>
<dbReference type="EMBL" id="JWIC01000007">
    <property type="protein sequence ID" value="KID56411.1"/>
    <property type="molecule type" value="Genomic_DNA"/>
</dbReference>
<proteinExistence type="predicted"/>
<comment type="caution">
    <text evidence="8">The sequence shown here is derived from an EMBL/GenBank/DDBJ whole genome shotgun (WGS) entry which is preliminary data.</text>
</comment>
<evidence type="ECO:0000256" key="3">
    <source>
        <dbReference type="ARBA" id="ARBA00022692"/>
    </source>
</evidence>
<feature type="transmembrane region" description="Helical" evidence="6">
    <location>
        <begin position="382"/>
        <end position="400"/>
    </location>
</feature>
<feature type="transmembrane region" description="Helical" evidence="6">
    <location>
        <begin position="209"/>
        <end position="228"/>
    </location>
</feature>
<dbReference type="Pfam" id="PF07690">
    <property type="entry name" value="MFS_1"/>
    <property type="match status" value="1"/>
</dbReference>
<evidence type="ECO:0000313" key="8">
    <source>
        <dbReference type="EMBL" id="KID55687.1"/>
    </source>
</evidence>
<feature type="transmembrane region" description="Helical" evidence="6">
    <location>
        <begin position="7"/>
        <end position="32"/>
    </location>
</feature>
<dbReference type="Gene3D" id="1.20.1250.20">
    <property type="entry name" value="MFS general substrate transporter like domains"/>
    <property type="match status" value="1"/>
</dbReference>
<feature type="transmembrane region" description="Helical" evidence="6">
    <location>
        <begin position="99"/>
        <end position="118"/>
    </location>
</feature>
<feature type="transmembrane region" description="Helical" evidence="6">
    <location>
        <begin position="47"/>
        <end position="64"/>
    </location>
</feature>
<evidence type="ECO:0000256" key="1">
    <source>
        <dbReference type="ARBA" id="ARBA00004429"/>
    </source>
</evidence>
<dbReference type="PROSITE" id="PS50850">
    <property type="entry name" value="MFS"/>
    <property type="match status" value="1"/>
</dbReference>
<evidence type="ECO:0000256" key="4">
    <source>
        <dbReference type="ARBA" id="ARBA00022989"/>
    </source>
</evidence>
<dbReference type="GO" id="GO:0005886">
    <property type="term" value="C:plasma membrane"/>
    <property type="evidence" value="ECO:0007669"/>
    <property type="project" value="UniProtKB-SubCell"/>
</dbReference>
<feature type="transmembrane region" description="Helical" evidence="6">
    <location>
        <begin position="248"/>
        <end position="269"/>
    </location>
</feature>
<feature type="transmembrane region" description="Helical" evidence="6">
    <location>
        <begin position="276"/>
        <end position="297"/>
    </location>
</feature>
<dbReference type="InterPro" id="IPR036259">
    <property type="entry name" value="MFS_trans_sf"/>
</dbReference>
<comment type="subcellular location">
    <subcellularLocation>
        <location evidence="1">Cell inner membrane</location>
        <topology evidence="1">Multi-pass membrane protein</topology>
    </subcellularLocation>
</comment>
<feature type="transmembrane region" description="Helical" evidence="6">
    <location>
        <begin position="352"/>
        <end position="376"/>
    </location>
</feature>
<reference evidence="8 10" key="1">
    <citation type="submission" date="2014-12" db="EMBL/GenBank/DDBJ databases">
        <title>Draft Genome Sequence of Pseudoalteromonas luteoviolacea HI1.</title>
        <authorList>
            <person name="Asahina A.Y."/>
            <person name="Hadfield M.G."/>
        </authorList>
    </citation>
    <scope>NUCLEOTIDE SEQUENCE [LARGE SCALE GENOMIC DNA]</scope>
    <source>
        <strain evidence="8 10">HI1</strain>
    </source>
</reference>
<dbReference type="GO" id="GO:0022857">
    <property type="term" value="F:transmembrane transporter activity"/>
    <property type="evidence" value="ECO:0007669"/>
    <property type="project" value="InterPro"/>
</dbReference>
<dbReference type="InterPro" id="IPR011701">
    <property type="entry name" value="MFS"/>
</dbReference>
<name>A0A0C1QKZ1_9GAMM</name>
<dbReference type="RefSeq" id="WP_039610265.1">
    <property type="nucleotide sequence ID" value="NZ_JWIC01000007.1"/>
</dbReference>
<feature type="transmembrane region" description="Helical" evidence="6">
    <location>
        <begin position="317"/>
        <end position="340"/>
    </location>
</feature>
<feature type="domain" description="Major facilitator superfamily (MFS) profile" evidence="7">
    <location>
        <begin position="6"/>
        <end position="405"/>
    </location>
</feature>
<organism evidence="8 10">
    <name type="scientific">Pseudoalteromonas luteoviolacea</name>
    <dbReference type="NCBI Taxonomy" id="43657"/>
    <lineage>
        <taxon>Bacteria</taxon>
        <taxon>Pseudomonadati</taxon>
        <taxon>Pseudomonadota</taxon>
        <taxon>Gammaproteobacteria</taxon>
        <taxon>Alteromonadales</taxon>
        <taxon>Pseudoalteromonadaceae</taxon>
        <taxon>Pseudoalteromonas</taxon>
    </lineage>
</organism>
<dbReference type="InterPro" id="IPR020846">
    <property type="entry name" value="MFS_dom"/>
</dbReference>
<evidence type="ECO:0000313" key="10">
    <source>
        <dbReference type="Proteomes" id="UP000031327"/>
    </source>
</evidence>
<evidence type="ECO:0000256" key="5">
    <source>
        <dbReference type="ARBA" id="ARBA00023136"/>
    </source>
</evidence>
<dbReference type="Proteomes" id="UP000031327">
    <property type="component" value="Unassembled WGS sequence"/>
</dbReference>
<dbReference type="PANTHER" id="PTHR43702">
    <property type="entry name" value="L-FUCOSE-PROTON SYMPORTER"/>
    <property type="match status" value="1"/>
</dbReference>
<keyword evidence="2" id="KW-1003">Cell membrane</keyword>
<sequence>MHNMRTILAMGACYFLFAILLNSVGTVILQAINTFGVSKAQAASLEGFKDLPIAIVSFLVASFIPRVGYKLALLGGLSLVTVMCMITPIAGSFWALKALFAAVGCAFAIVKVSVYALIGQVTDSTKSHSSLLNTIEGVFMVGVLSGYWVFAAFLSEDITSHNWLNVYYLLSALSIATMCLVWFAKIEKPAEQALESGSAKNDFLDMLRLTYQPLVLVFVISAFLYVLIEQGVGTWLPTFNNQVLNLPVDVSVQLSSIFAASLAIGRLAAGQILKKVDWYLFLNLCLLGMAILVLLTLPMTKDLPQNQITSVFDAPVAAYLMPLLGLLMAPIYPVINSIMLSSLEKHRHAAMTGLIVVFSALGGTTGSLITGFVFEYMSGQHAFYMSLIPMAIITITLFLFKKRAQQVACSSAV</sequence>
<feature type="transmembrane region" description="Helical" evidence="6">
    <location>
        <begin position="130"/>
        <end position="154"/>
    </location>
</feature>
<feature type="transmembrane region" description="Helical" evidence="6">
    <location>
        <begin position="71"/>
        <end position="93"/>
    </location>
</feature>
<dbReference type="EMBL" id="JWIC01000007">
    <property type="protein sequence ID" value="KID55687.1"/>
    <property type="molecule type" value="Genomic_DNA"/>
</dbReference>
<evidence type="ECO:0000256" key="2">
    <source>
        <dbReference type="ARBA" id="ARBA00022475"/>
    </source>
</evidence>
<keyword evidence="3 6" id="KW-0812">Transmembrane</keyword>
<gene>
    <name evidence="8" type="ORF">JF50_14980</name>
    <name evidence="9" type="ORF">JF50_19570</name>
</gene>
<feature type="transmembrane region" description="Helical" evidence="6">
    <location>
        <begin position="166"/>
        <end position="184"/>
    </location>
</feature>
<dbReference type="PANTHER" id="PTHR43702:SF11">
    <property type="entry name" value="L-FUCOSE-PROTON SYMPORTER"/>
    <property type="match status" value="1"/>
</dbReference>
<dbReference type="SUPFAM" id="SSF103473">
    <property type="entry name" value="MFS general substrate transporter"/>
    <property type="match status" value="1"/>
</dbReference>
<dbReference type="AlphaFoldDB" id="A0A0C1QKZ1"/>
<keyword evidence="4 6" id="KW-1133">Transmembrane helix</keyword>
<evidence type="ECO:0000259" key="7">
    <source>
        <dbReference type="PROSITE" id="PS50850"/>
    </source>
</evidence>